<evidence type="ECO:0000313" key="8">
    <source>
        <dbReference type="EMBL" id="KAG0569975.1"/>
    </source>
</evidence>
<feature type="region of interest" description="Disordered" evidence="6">
    <location>
        <begin position="579"/>
        <end position="636"/>
    </location>
</feature>
<dbReference type="AlphaFoldDB" id="A0A8T0HG75"/>
<dbReference type="Gene3D" id="1.10.1580.10">
    <property type="match status" value="1"/>
</dbReference>
<dbReference type="GO" id="GO:0051239">
    <property type="term" value="P:regulation of multicellular organismal process"/>
    <property type="evidence" value="ECO:0007669"/>
    <property type="project" value="UniProtKB-ARBA"/>
</dbReference>
<feature type="region of interest" description="Disordered" evidence="6">
    <location>
        <begin position="1"/>
        <end position="66"/>
    </location>
</feature>
<evidence type="ECO:0000256" key="4">
    <source>
        <dbReference type="ARBA" id="ARBA00023134"/>
    </source>
</evidence>
<evidence type="ECO:0000256" key="1">
    <source>
        <dbReference type="ARBA" id="ARBA00004604"/>
    </source>
</evidence>
<feature type="compositionally biased region" description="Basic residues" evidence="6">
    <location>
        <begin position="7"/>
        <end position="27"/>
    </location>
</feature>
<dbReference type="EMBL" id="CM026427">
    <property type="protein sequence ID" value="KAG0569975.1"/>
    <property type="molecule type" value="Genomic_DNA"/>
</dbReference>
<proteinExistence type="predicted"/>
<feature type="compositionally biased region" description="Basic residues" evidence="6">
    <location>
        <begin position="579"/>
        <end position="592"/>
    </location>
</feature>
<name>A0A8T0HG75_CERPU</name>
<evidence type="ECO:0000256" key="6">
    <source>
        <dbReference type="SAM" id="MobiDB-lite"/>
    </source>
</evidence>
<dbReference type="SUPFAM" id="SSF52540">
    <property type="entry name" value="P-loop containing nucleoside triphosphate hydrolases"/>
    <property type="match status" value="1"/>
</dbReference>
<dbReference type="Proteomes" id="UP000822688">
    <property type="component" value="Chromosome 6"/>
</dbReference>
<keyword evidence="9" id="KW-1185">Reference proteome</keyword>
<feature type="compositionally biased region" description="Polar residues" evidence="6">
    <location>
        <begin position="596"/>
        <end position="613"/>
    </location>
</feature>
<dbReference type="InterPro" id="IPR027417">
    <property type="entry name" value="P-loop_NTPase"/>
</dbReference>
<dbReference type="PRINTS" id="PR00326">
    <property type="entry name" value="GTP1OBG"/>
</dbReference>
<sequence length="636" mass="71115">MVNGQKTKSKSKRVSMRKKSKILKKVKLHCEKKAKEARKMAHYKPKPSKGDDQEARHEEQVAAMEARRSRAIETYEQNQVVKKERAAAKRKMGLPDDEGDADIRQLASNASRRNSEFDMSKKQKVESVGPQDVLRHRGISSRMDGSGPRKIQYFSVVFEGVLYYAAPVLVCQEHSRRQFYKEFMKVVDASDVIIQVLDARDPLGSRCVDVERMVNKARGLKRIVLLLNKIDLVPREVAEQWLKYLREELPTVAFKCNTQQQRTNLGRKSFAKATENVDVLQGSDTLGAETLLQLLKNYCRNQKMKTAITVGVVGFPNVGKSSLINSLKRTRVASVGSTPGVTKAMQEIHLDKNVKLLDCPGIVFAASGDNEASATLRNCTKIEKLEDPATPVKEILRLCPAEKLTSIYKIDNFSNVDEFLMKVAMVRGKLKKGGVVDSQAAARIVLHDWNEGKIPYFTTPPLREVSEHTEFGAIVSEWGKEFDVDAVFKDEANAVIAGLPSLADSSHVQMNSSAPLTMDVDESLTMEDDDSDEEEDDNAEDMDAGPSMMDTTEVVVNRGRAYLSQNERLYDAEGIQNPHAKRALKKQKKKAAKFAPTSTNDSMASDDYNFTTDYTEDGTTVDDQDEDEENAMEGIN</sequence>
<feature type="compositionally biased region" description="Basic and acidic residues" evidence="6">
    <location>
        <begin position="113"/>
        <end position="125"/>
    </location>
</feature>
<dbReference type="Pfam" id="PF01926">
    <property type="entry name" value="MMR_HSR1"/>
    <property type="match status" value="1"/>
</dbReference>
<gene>
    <name evidence="8" type="ORF">KC19_6G129400</name>
</gene>
<dbReference type="InterPro" id="IPR050755">
    <property type="entry name" value="TRAFAC_YlqF/YawG_RiboMat"/>
</dbReference>
<feature type="compositionally biased region" description="Acidic residues" evidence="6">
    <location>
        <begin position="614"/>
        <end position="636"/>
    </location>
</feature>
<evidence type="ECO:0000313" key="9">
    <source>
        <dbReference type="Proteomes" id="UP000822688"/>
    </source>
</evidence>
<keyword evidence="4" id="KW-0342">GTP-binding</keyword>
<accession>A0A8T0HG75</accession>
<feature type="compositionally biased region" description="Basic and acidic residues" evidence="6">
    <location>
        <begin position="28"/>
        <end position="39"/>
    </location>
</feature>
<dbReference type="Gene3D" id="3.40.50.300">
    <property type="entry name" value="P-loop containing nucleotide triphosphate hydrolases"/>
    <property type="match status" value="1"/>
</dbReference>
<dbReference type="InterPro" id="IPR030378">
    <property type="entry name" value="G_CP_dom"/>
</dbReference>
<reference evidence="8 9" key="1">
    <citation type="submission" date="2020-06" db="EMBL/GenBank/DDBJ databases">
        <title>WGS assembly of Ceratodon purpureus strain R40.</title>
        <authorList>
            <person name="Carey S.B."/>
            <person name="Jenkins J."/>
            <person name="Shu S."/>
            <person name="Lovell J.T."/>
            <person name="Sreedasyam A."/>
            <person name="Maumus F."/>
            <person name="Tiley G.P."/>
            <person name="Fernandez-Pozo N."/>
            <person name="Barry K."/>
            <person name="Chen C."/>
            <person name="Wang M."/>
            <person name="Lipzen A."/>
            <person name="Daum C."/>
            <person name="Saski C.A."/>
            <person name="Payton A.C."/>
            <person name="Mcbreen J.C."/>
            <person name="Conrad R.E."/>
            <person name="Kollar L.M."/>
            <person name="Olsson S."/>
            <person name="Huttunen S."/>
            <person name="Landis J.B."/>
            <person name="Wickett N.J."/>
            <person name="Johnson M.G."/>
            <person name="Rensing S.A."/>
            <person name="Grimwood J."/>
            <person name="Schmutz J."/>
            <person name="Mcdaniel S.F."/>
        </authorList>
    </citation>
    <scope>NUCLEOTIDE SEQUENCE [LARGE SCALE GENOMIC DNA]</scope>
    <source>
        <strain evidence="8 9">R40</strain>
    </source>
</reference>
<dbReference type="FunFam" id="3.40.50.300:FF:000571">
    <property type="entry name" value="Guanine nucleotide-binding protein-like NSN1"/>
    <property type="match status" value="1"/>
</dbReference>
<feature type="region of interest" description="Disordered" evidence="6">
    <location>
        <begin position="108"/>
        <end position="130"/>
    </location>
</feature>
<feature type="compositionally biased region" description="Acidic residues" evidence="6">
    <location>
        <begin position="519"/>
        <end position="543"/>
    </location>
</feature>
<dbReference type="PANTHER" id="PTHR11089">
    <property type="entry name" value="GTP-BINDING PROTEIN-RELATED"/>
    <property type="match status" value="1"/>
</dbReference>
<organism evidence="8 9">
    <name type="scientific">Ceratodon purpureus</name>
    <name type="common">Fire moss</name>
    <name type="synonym">Dicranum purpureum</name>
    <dbReference type="NCBI Taxonomy" id="3225"/>
    <lineage>
        <taxon>Eukaryota</taxon>
        <taxon>Viridiplantae</taxon>
        <taxon>Streptophyta</taxon>
        <taxon>Embryophyta</taxon>
        <taxon>Bryophyta</taxon>
        <taxon>Bryophytina</taxon>
        <taxon>Bryopsida</taxon>
        <taxon>Dicranidae</taxon>
        <taxon>Pseudoditrichales</taxon>
        <taxon>Ditrichaceae</taxon>
        <taxon>Ceratodon</taxon>
    </lineage>
</organism>
<dbReference type="GO" id="GO:0005730">
    <property type="term" value="C:nucleolus"/>
    <property type="evidence" value="ECO:0007669"/>
    <property type="project" value="UniProtKB-SubCell"/>
</dbReference>
<dbReference type="FunFam" id="1.10.1580.10:FF:000002">
    <property type="entry name" value="Guanine nucleotide-binding protein-like 3 (nucleolar)-like"/>
    <property type="match status" value="1"/>
</dbReference>
<dbReference type="CDD" id="cd04178">
    <property type="entry name" value="Nucleostemin_like"/>
    <property type="match status" value="1"/>
</dbReference>
<protein>
    <recommendedName>
        <fullName evidence="7">CP-type G domain-containing protein</fullName>
    </recommendedName>
</protein>
<dbReference type="GO" id="GO:0050793">
    <property type="term" value="P:regulation of developmental process"/>
    <property type="evidence" value="ECO:0007669"/>
    <property type="project" value="UniProtKB-ARBA"/>
</dbReference>
<feature type="domain" description="CP-type G" evidence="7">
    <location>
        <begin position="180"/>
        <end position="365"/>
    </location>
</feature>
<evidence type="ECO:0000256" key="3">
    <source>
        <dbReference type="ARBA" id="ARBA00023054"/>
    </source>
</evidence>
<dbReference type="GO" id="GO:0005525">
    <property type="term" value="F:GTP binding"/>
    <property type="evidence" value="ECO:0007669"/>
    <property type="project" value="UniProtKB-KW"/>
</dbReference>
<evidence type="ECO:0000256" key="2">
    <source>
        <dbReference type="ARBA" id="ARBA00022741"/>
    </source>
</evidence>
<evidence type="ECO:0000259" key="7">
    <source>
        <dbReference type="PROSITE" id="PS51721"/>
    </source>
</evidence>
<dbReference type="InterPro" id="IPR006073">
    <property type="entry name" value="GTP-bd"/>
</dbReference>
<feature type="region of interest" description="Disordered" evidence="6">
    <location>
        <begin position="511"/>
        <end position="546"/>
    </location>
</feature>
<dbReference type="PANTHER" id="PTHR11089:SF30">
    <property type="entry name" value="GUANINE NUCLEOTIDE-BINDING PROTEIN-LIKE 3 HOMOLOG"/>
    <property type="match status" value="1"/>
</dbReference>
<dbReference type="InterPro" id="IPR023179">
    <property type="entry name" value="GTP-bd_ortho_bundle_sf"/>
</dbReference>
<keyword evidence="2" id="KW-0547">Nucleotide-binding</keyword>
<keyword evidence="5" id="KW-0539">Nucleus</keyword>
<comment type="subcellular location">
    <subcellularLocation>
        <location evidence="1">Nucleus</location>
        <location evidence="1">Nucleolus</location>
    </subcellularLocation>
</comment>
<dbReference type="PROSITE" id="PS51721">
    <property type="entry name" value="G_CP"/>
    <property type="match status" value="1"/>
</dbReference>
<evidence type="ECO:0000256" key="5">
    <source>
        <dbReference type="ARBA" id="ARBA00023242"/>
    </source>
</evidence>
<feature type="compositionally biased region" description="Basic and acidic residues" evidence="6">
    <location>
        <begin position="48"/>
        <end position="66"/>
    </location>
</feature>
<keyword evidence="3" id="KW-0175">Coiled coil</keyword>
<comment type="caution">
    <text evidence="8">The sequence shown here is derived from an EMBL/GenBank/DDBJ whole genome shotgun (WGS) entry which is preliminary data.</text>
</comment>